<protein>
    <submittedName>
        <fullName evidence="1">Uncharacterized protein</fullName>
    </submittedName>
</protein>
<organism evidence="1 2">
    <name type="scientific">Mesorhizobium plurifarium</name>
    <dbReference type="NCBI Taxonomy" id="69974"/>
    <lineage>
        <taxon>Bacteria</taxon>
        <taxon>Pseudomonadati</taxon>
        <taxon>Pseudomonadota</taxon>
        <taxon>Alphaproteobacteria</taxon>
        <taxon>Hyphomicrobiales</taxon>
        <taxon>Phyllobacteriaceae</taxon>
        <taxon>Mesorhizobium</taxon>
    </lineage>
</organism>
<reference evidence="2" key="1">
    <citation type="submission" date="2014-08" db="EMBL/GenBank/DDBJ databases">
        <authorList>
            <person name="Moulin L."/>
        </authorList>
    </citation>
    <scope>NUCLEOTIDE SEQUENCE [LARGE SCALE GENOMIC DNA]</scope>
</reference>
<dbReference type="EMBL" id="CCMZ01000003">
    <property type="protein sequence ID" value="CDX11994.1"/>
    <property type="molecule type" value="Genomic_DNA"/>
</dbReference>
<proteinExistence type="predicted"/>
<sequence length="97" mass="10937">MQDPKPDVEHAHEASPPFAVKRRGLATAGFLEPPVWRRETEPSGPNRMTILRAVERAIAATARPFHKPDESRVSINMYIILRKFILCRGLDHGDTPP</sequence>
<name>A0A090DEV7_MESPL</name>
<gene>
    <name evidence="1" type="ORF">MPL3356_110274</name>
</gene>
<accession>A0A090DEV7</accession>
<evidence type="ECO:0000313" key="2">
    <source>
        <dbReference type="Proteomes" id="UP000045285"/>
    </source>
</evidence>
<dbReference type="Proteomes" id="UP000045285">
    <property type="component" value="Unassembled WGS sequence"/>
</dbReference>
<evidence type="ECO:0000313" key="1">
    <source>
        <dbReference type="EMBL" id="CDX11994.1"/>
    </source>
</evidence>
<dbReference type="AlphaFoldDB" id="A0A090DEV7"/>
<keyword evidence="2" id="KW-1185">Reference proteome</keyword>